<sequence>MSASLHPPHSLQLLDALQTSLNAALLEIAYSMKNHARPELNHLAISSANPQNLPGPKYNNPALTVHVDRFHVSLDELERELFRAQSVLRRDVAVHRAAREAREAEEARAAAEEAQKQKKAQEQEEQEKKAAAAAAAAAQSKAATASLSPTMHRSANQDNDVTMTGTDAFNALPSTAAHTAATPKTLPNNPANKPLAVETSAASNAHTGAAPETAGTTTGSDDLFGRTPTIAGLNTTDLDSMFEDLTNDQDNGGEAGDGFGDNQQGEIDFALLPGLESYANIDSGGDKQQQQQEQGTEKPDEGSKKEDEGAGDMFDFGLGSTDQNQKQSQGQQQQQQPDKSTKDNKQDNGAPNQDQKQEQDQQQQQDADAFNPDSYANDSSFDDMFNYAEFDLGGDGAGDGTGTDTAFDDDFFTI</sequence>
<reference evidence="2 3" key="1">
    <citation type="submission" date="2024-04" db="EMBL/GenBank/DDBJ databases">
        <title>Phyllosticta paracitricarpa is synonymous to the EU quarantine fungus P. citricarpa based on phylogenomic analyses.</title>
        <authorList>
            <consortium name="Lawrence Berkeley National Laboratory"/>
            <person name="Van Ingen-Buijs V.A."/>
            <person name="Van Westerhoven A.C."/>
            <person name="Haridas S."/>
            <person name="Skiadas P."/>
            <person name="Martin F."/>
            <person name="Groenewald J.Z."/>
            <person name="Crous P.W."/>
            <person name="Seidl M.F."/>
        </authorList>
    </citation>
    <scope>NUCLEOTIDE SEQUENCE [LARGE SCALE GENOMIC DNA]</scope>
    <source>
        <strain evidence="2 3">CBS 123371</strain>
    </source>
</reference>
<feature type="compositionally biased region" description="Low complexity" evidence="1">
    <location>
        <begin position="131"/>
        <end position="143"/>
    </location>
</feature>
<name>A0ABR1KSX0_9PEZI</name>
<gene>
    <name evidence="2" type="ORF">IWZ03DRAFT_413302</name>
</gene>
<feature type="compositionally biased region" description="Polar residues" evidence="1">
    <location>
        <begin position="145"/>
        <end position="167"/>
    </location>
</feature>
<protein>
    <submittedName>
        <fullName evidence="2">Uncharacterized protein</fullName>
    </submittedName>
</protein>
<comment type="caution">
    <text evidence="2">The sequence shown here is derived from an EMBL/GenBank/DDBJ whole genome shotgun (WGS) entry which is preliminary data.</text>
</comment>
<evidence type="ECO:0000313" key="3">
    <source>
        <dbReference type="Proteomes" id="UP001363622"/>
    </source>
</evidence>
<feature type="compositionally biased region" description="Low complexity" evidence="1">
    <location>
        <begin position="323"/>
        <end position="336"/>
    </location>
</feature>
<feature type="region of interest" description="Disordered" evidence="1">
    <location>
        <begin position="200"/>
        <end position="265"/>
    </location>
</feature>
<feature type="region of interest" description="Disordered" evidence="1">
    <location>
        <begin position="395"/>
        <end position="414"/>
    </location>
</feature>
<keyword evidence="3" id="KW-1185">Reference proteome</keyword>
<feature type="compositionally biased region" description="Low complexity" evidence="1">
    <location>
        <begin position="207"/>
        <end position="219"/>
    </location>
</feature>
<organism evidence="2 3">
    <name type="scientific">Phyllosticta citriasiana</name>
    <dbReference type="NCBI Taxonomy" id="595635"/>
    <lineage>
        <taxon>Eukaryota</taxon>
        <taxon>Fungi</taxon>
        <taxon>Dikarya</taxon>
        <taxon>Ascomycota</taxon>
        <taxon>Pezizomycotina</taxon>
        <taxon>Dothideomycetes</taxon>
        <taxon>Dothideomycetes incertae sedis</taxon>
        <taxon>Botryosphaeriales</taxon>
        <taxon>Phyllostictaceae</taxon>
        <taxon>Phyllosticta</taxon>
    </lineage>
</organism>
<proteinExistence type="predicted"/>
<feature type="compositionally biased region" description="Basic and acidic residues" evidence="1">
    <location>
        <begin position="107"/>
        <end position="130"/>
    </location>
</feature>
<evidence type="ECO:0000256" key="1">
    <source>
        <dbReference type="SAM" id="MobiDB-lite"/>
    </source>
</evidence>
<dbReference type="Proteomes" id="UP001363622">
    <property type="component" value="Unassembled WGS sequence"/>
</dbReference>
<feature type="region of interest" description="Disordered" evidence="1">
    <location>
        <begin position="107"/>
        <end position="167"/>
    </location>
</feature>
<evidence type="ECO:0000313" key="2">
    <source>
        <dbReference type="EMBL" id="KAK7520572.1"/>
    </source>
</evidence>
<feature type="compositionally biased region" description="Basic and acidic residues" evidence="1">
    <location>
        <begin position="295"/>
        <end position="308"/>
    </location>
</feature>
<feature type="region of interest" description="Disordered" evidence="1">
    <location>
        <begin position="277"/>
        <end position="382"/>
    </location>
</feature>
<accession>A0ABR1KSX0</accession>
<dbReference type="EMBL" id="JBBPHU010000003">
    <property type="protein sequence ID" value="KAK7520572.1"/>
    <property type="molecule type" value="Genomic_DNA"/>
</dbReference>